<dbReference type="AlphaFoldDB" id="A0A078HBM3"/>
<feature type="repeat" description="PPR" evidence="3">
    <location>
        <begin position="32"/>
        <end position="66"/>
    </location>
</feature>
<sequence>MVSEGAHPDIMTYVDDAWDLFCSLPLRGVKPNVKTYTVMISGLCKKGSLSEAGMLFRKMGEDGIVPNDCTYNTLIRAHLRGGGDLATSAKLIEEMKSCGFSSDASTVKMVMDMLSSGELDKSFLNMLSGPFGAKSSLLD</sequence>
<dbReference type="Gene3D" id="1.25.40.10">
    <property type="entry name" value="Tetratricopeptide repeat domain"/>
    <property type="match status" value="1"/>
</dbReference>
<reference evidence="4" key="3">
    <citation type="submission" date="2021-01" db="EMBL/GenBank/DDBJ databases">
        <authorList>
            <consortium name="Genoscope - CEA"/>
            <person name="William W."/>
        </authorList>
    </citation>
    <scope>NUCLEOTIDE SEQUENCE</scope>
</reference>
<dbReference type="NCBIfam" id="TIGR00756">
    <property type="entry name" value="PPR"/>
    <property type="match status" value="1"/>
</dbReference>
<dbReference type="Pfam" id="PF13041">
    <property type="entry name" value="PPR_2"/>
    <property type="match status" value="1"/>
</dbReference>
<dbReference type="InterPro" id="IPR002885">
    <property type="entry name" value="PPR_rpt"/>
</dbReference>
<dbReference type="InterPro" id="IPR011990">
    <property type="entry name" value="TPR-like_helical_dom_sf"/>
</dbReference>
<evidence type="ECO:0000256" key="1">
    <source>
        <dbReference type="ARBA" id="ARBA00007626"/>
    </source>
</evidence>
<reference evidence="5" key="2">
    <citation type="submission" date="2014-06" db="EMBL/GenBank/DDBJ databases">
        <authorList>
            <person name="Genoscope - CEA"/>
        </authorList>
    </citation>
    <scope>NUCLEOTIDE SEQUENCE</scope>
</reference>
<protein>
    <submittedName>
        <fullName evidence="4">(rape) hypothetical protein</fullName>
    </submittedName>
    <submittedName>
        <fullName evidence="5">BnaA09g47950D protein</fullName>
    </submittedName>
</protein>
<organism evidence="5 6">
    <name type="scientific">Brassica napus</name>
    <name type="common">Rape</name>
    <dbReference type="NCBI Taxonomy" id="3708"/>
    <lineage>
        <taxon>Eukaryota</taxon>
        <taxon>Viridiplantae</taxon>
        <taxon>Streptophyta</taxon>
        <taxon>Embryophyta</taxon>
        <taxon>Tracheophyta</taxon>
        <taxon>Spermatophyta</taxon>
        <taxon>Magnoliopsida</taxon>
        <taxon>eudicotyledons</taxon>
        <taxon>Gunneridae</taxon>
        <taxon>Pentapetalae</taxon>
        <taxon>rosids</taxon>
        <taxon>malvids</taxon>
        <taxon>Brassicales</taxon>
        <taxon>Brassicaceae</taxon>
        <taxon>Brassiceae</taxon>
        <taxon>Brassica</taxon>
    </lineage>
</organism>
<feature type="repeat" description="PPR" evidence="3">
    <location>
        <begin position="67"/>
        <end position="102"/>
    </location>
</feature>
<dbReference type="Proteomes" id="UP001295469">
    <property type="component" value="Chromosome A09"/>
</dbReference>
<dbReference type="Gramene" id="CDY34869">
    <property type="protein sequence ID" value="CDY34869"/>
    <property type="gene ID" value="GSBRNA2T00057432001"/>
</dbReference>
<accession>A0A078HBM3</accession>
<keyword evidence="6" id="KW-1185">Reference proteome</keyword>
<comment type="similarity">
    <text evidence="1">Belongs to the PPR family. P subfamily.</text>
</comment>
<dbReference type="PROSITE" id="PS51375">
    <property type="entry name" value="PPR"/>
    <property type="match status" value="2"/>
</dbReference>
<dbReference type="Proteomes" id="UP000028999">
    <property type="component" value="Unassembled WGS sequence"/>
</dbReference>
<keyword evidence="2" id="KW-0677">Repeat</keyword>
<reference evidence="5 6" key="1">
    <citation type="journal article" date="2014" name="Science">
        <title>Plant genetics. Early allopolyploid evolution in the post-Neolithic Brassica napus oilseed genome.</title>
        <authorList>
            <person name="Chalhoub B."/>
            <person name="Denoeud F."/>
            <person name="Liu S."/>
            <person name="Parkin I.A."/>
            <person name="Tang H."/>
            <person name="Wang X."/>
            <person name="Chiquet J."/>
            <person name="Belcram H."/>
            <person name="Tong C."/>
            <person name="Samans B."/>
            <person name="Correa M."/>
            <person name="Da Silva C."/>
            <person name="Just J."/>
            <person name="Falentin C."/>
            <person name="Koh C.S."/>
            <person name="Le Clainche I."/>
            <person name="Bernard M."/>
            <person name="Bento P."/>
            <person name="Noel B."/>
            <person name="Labadie K."/>
            <person name="Alberti A."/>
            <person name="Charles M."/>
            <person name="Arnaud D."/>
            <person name="Guo H."/>
            <person name="Daviaud C."/>
            <person name="Alamery S."/>
            <person name="Jabbari K."/>
            <person name="Zhao M."/>
            <person name="Edger P.P."/>
            <person name="Chelaifa H."/>
            <person name="Tack D."/>
            <person name="Lassalle G."/>
            <person name="Mestiri I."/>
            <person name="Schnel N."/>
            <person name="Le Paslier M.C."/>
            <person name="Fan G."/>
            <person name="Renault V."/>
            <person name="Bayer P.E."/>
            <person name="Golicz A.A."/>
            <person name="Manoli S."/>
            <person name="Lee T.H."/>
            <person name="Thi V.H."/>
            <person name="Chalabi S."/>
            <person name="Hu Q."/>
            <person name="Fan C."/>
            <person name="Tollenaere R."/>
            <person name="Lu Y."/>
            <person name="Battail C."/>
            <person name="Shen J."/>
            <person name="Sidebottom C.H."/>
            <person name="Wang X."/>
            <person name="Canaguier A."/>
            <person name="Chauveau A."/>
            <person name="Berard A."/>
            <person name="Deniot G."/>
            <person name="Guan M."/>
            <person name="Liu Z."/>
            <person name="Sun F."/>
            <person name="Lim Y.P."/>
            <person name="Lyons E."/>
            <person name="Town C.D."/>
            <person name="Bancroft I."/>
            <person name="Wang X."/>
            <person name="Meng J."/>
            <person name="Ma J."/>
            <person name="Pires J.C."/>
            <person name="King G.J."/>
            <person name="Brunel D."/>
            <person name="Delourme R."/>
            <person name="Renard M."/>
            <person name="Aury J.M."/>
            <person name="Adams K.L."/>
            <person name="Batley J."/>
            <person name="Snowdon R.J."/>
            <person name="Tost J."/>
            <person name="Edwards D."/>
            <person name="Zhou Y."/>
            <person name="Hua W."/>
            <person name="Sharpe A.G."/>
            <person name="Paterson A.H."/>
            <person name="Guan C."/>
            <person name="Wincker P."/>
        </authorList>
    </citation>
    <scope>NUCLEOTIDE SEQUENCE [LARGE SCALE GENOMIC DNA]</scope>
    <source>
        <strain evidence="6">cv. Darmor-bzh</strain>
    </source>
</reference>
<dbReference type="EMBL" id="LK032342">
    <property type="protein sequence ID" value="CDY34869.1"/>
    <property type="molecule type" value="Genomic_DNA"/>
</dbReference>
<dbReference type="OMA" id="EGFCIAG"/>
<evidence type="ECO:0000313" key="4">
    <source>
        <dbReference type="EMBL" id="CAF2051432.1"/>
    </source>
</evidence>
<dbReference type="PaxDb" id="3708-A0A078HBM3"/>
<proteinExistence type="inferred from homology"/>
<dbReference type="EMBL" id="HG994363">
    <property type="protein sequence ID" value="CAF2051432.1"/>
    <property type="molecule type" value="Genomic_DNA"/>
</dbReference>
<evidence type="ECO:0000313" key="6">
    <source>
        <dbReference type="Proteomes" id="UP000028999"/>
    </source>
</evidence>
<name>A0A078HBM3_BRANA</name>
<evidence type="ECO:0000256" key="3">
    <source>
        <dbReference type="PROSITE-ProRule" id="PRU00708"/>
    </source>
</evidence>
<evidence type="ECO:0000256" key="2">
    <source>
        <dbReference type="ARBA" id="ARBA00022737"/>
    </source>
</evidence>
<gene>
    <name evidence="5" type="primary">BnaA09g47950D</name>
    <name evidence="4" type="ORF">DARMORV10_A09P64860.1</name>
    <name evidence="5" type="ORF">GSBRNA2T00057432001</name>
</gene>
<dbReference type="PANTHER" id="PTHR47941">
    <property type="entry name" value="PENTATRICOPEPTIDE REPEAT-CONTAINING PROTEIN 3, MITOCHONDRIAL"/>
    <property type="match status" value="1"/>
</dbReference>
<dbReference type="STRING" id="3708.A0A078HBM3"/>
<evidence type="ECO:0000313" key="5">
    <source>
        <dbReference type="EMBL" id="CDY34869.1"/>
    </source>
</evidence>